<proteinExistence type="predicted"/>
<accession>A0A078J302</accession>
<dbReference type="Pfam" id="PF25464">
    <property type="entry name" value="DUF7900"/>
    <property type="match status" value="1"/>
</dbReference>
<dbReference type="PANTHER" id="PTHR33248">
    <property type="entry name" value="ZINC ION-BINDING PROTEIN"/>
    <property type="match status" value="1"/>
</dbReference>
<dbReference type="Pfam" id="PF06839">
    <property type="entry name" value="Zn_ribbon_GRF"/>
    <property type="match status" value="1"/>
</dbReference>
<dbReference type="AlphaFoldDB" id="A0A078J302"/>
<dbReference type="Proteomes" id="UP000028999">
    <property type="component" value="Unassembled WGS sequence"/>
</dbReference>
<feature type="domain" description="GRF-type" evidence="7">
    <location>
        <begin position="20"/>
        <end position="65"/>
    </location>
</feature>
<name>A0A078J302_BRANA</name>
<dbReference type="EMBL" id="LK033615">
    <property type="protein sequence ID" value="CDY57911.1"/>
    <property type="molecule type" value="Genomic_DNA"/>
</dbReference>
<protein>
    <submittedName>
        <fullName evidence="8">BnaC03g74730D protein</fullName>
    </submittedName>
</protein>
<keyword evidence="6" id="KW-0472">Membrane</keyword>
<evidence type="ECO:0000256" key="3">
    <source>
        <dbReference type="ARBA" id="ARBA00022833"/>
    </source>
</evidence>
<dbReference type="PROSITE" id="PS51999">
    <property type="entry name" value="ZF_GRF"/>
    <property type="match status" value="1"/>
</dbReference>
<evidence type="ECO:0000256" key="1">
    <source>
        <dbReference type="ARBA" id="ARBA00022723"/>
    </source>
</evidence>
<dbReference type="OMA" id="CNCLANV"/>
<evidence type="ECO:0000256" key="6">
    <source>
        <dbReference type="SAM" id="Phobius"/>
    </source>
</evidence>
<feature type="coiled-coil region" evidence="5">
    <location>
        <begin position="75"/>
        <end position="102"/>
    </location>
</feature>
<evidence type="ECO:0000313" key="8">
    <source>
        <dbReference type="EMBL" id="CDY57911.1"/>
    </source>
</evidence>
<dbReference type="InterPro" id="IPR057222">
    <property type="entry name" value="DUF7900"/>
</dbReference>
<reference evidence="8 9" key="1">
    <citation type="journal article" date="2014" name="Science">
        <title>Plant genetics. Early allopolyploid evolution in the post-Neolithic Brassica napus oilseed genome.</title>
        <authorList>
            <person name="Chalhoub B."/>
            <person name="Denoeud F."/>
            <person name="Liu S."/>
            <person name="Parkin I.A."/>
            <person name="Tang H."/>
            <person name="Wang X."/>
            <person name="Chiquet J."/>
            <person name="Belcram H."/>
            <person name="Tong C."/>
            <person name="Samans B."/>
            <person name="Correa M."/>
            <person name="Da Silva C."/>
            <person name="Just J."/>
            <person name="Falentin C."/>
            <person name="Koh C.S."/>
            <person name="Le Clainche I."/>
            <person name="Bernard M."/>
            <person name="Bento P."/>
            <person name="Noel B."/>
            <person name="Labadie K."/>
            <person name="Alberti A."/>
            <person name="Charles M."/>
            <person name="Arnaud D."/>
            <person name="Guo H."/>
            <person name="Daviaud C."/>
            <person name="Alamery S."/>
            <person name="Jabbari K."/>
            <person name="Zhao M."/>
            <person name="Edger P.P."/>
            <person name="Chelaifa H."/>
            <person name="Tack D."/>
            <person name="Lassalle G."/>
            <person name="Mestiri I."/>
            <person name="Schnel N."/>
            <person name="Le Paslier M.C."/>
            <person name="Fan G."/>
            <person name="Renault V."/>
            <person name="Bayer P.E."/>
            <person name="Golicz A.A."/>
            <person name="Manoli S."/>
            <person name="Lee T.H."/>
            <person name="Thi V.H."/>
            <person name="Chalabi S."/>
            <person name="Hu Q."/>
            <person name="Fan C."/>
            <person name="Tollenaere R."/>
            <person name="Lu Y."/>
            <person name="Battail C."/>
            <person name="Shen J."/>
            <person name="Sidebottom C.H."/>
            <person name="Wang X."/>
            <person name="Canaguier A."/>
            <person name="Chauveau A."/>
            <person name="Berard A."/>
            <person name="Deniot G."/>
            <person name="Guan M."/>
            <person name="Liu Z."/>
            <person name="Sun F."/>
            <person name="Lim Y.P."/>
            <person name="Lyons E."/>
            <person name="Town C.D."/>
            <person name="Bancroft I."/>
            <person name="Wang X."/>
            <person name="Meng J."/>
            <person name="Ma J."/>
            <person name="Pires J.C."/>
            <person name="King G.J."/>
            <person name="Brunel D."/>
            <person name="Delourme R."/>
            <person name="Renard M."/>
            <person name="Aury J.M."/>
            <person name="Adams K.L."/>
            <person name="Batley J."/>
            <person name="Snowdon R.J."/>
            <person name="Tost J."/>
            <person name="Edwards D."/>
            <person name="Zhou Y."/>
            <person name="Hua W."/>
            <person name="Sharpe A.G."/>
            <person name="Paterson A.H."/>
            <person name="Guan C."/>
            <person name="Wincker P."/>
        </authorList>
    </citation>
    <scope>NUCLEOTIDE SEQUENCE [LARGE SCALE GENOMIC DNA]</scope>
    <source>
        <strain evidence="9">cv. Darmor-bzh</strain>
    </source>
</reference>
<feature type="transmembrane region" description="Helical" evidence="6">
    <location>
        <begin position="143"/>
        <end position="162"/>
    </location>
</feature>
<evidence type="ECO:0000256" key="4">
    <source>
        <dbReference type="PROSITE-ProRule" id="PRU01343"/>
    </source>
</evidence>
<keyword evidence="6" id="KW-0812">Transmembrane</keyword>
<keyword evidence="3" id="KW-0862">Zinc</keyword>
<keyword evidence="1" id="KW-0479">Metal-binding</keyword>
<keyword evidence="6" id="KW-1133">Transmembrane helix</keyword>
<evidence type="ECO:0000313" key="9">
    <source>
        <dbReference type="Proteomes" id="UP000028999"/>
    </source>
</evidence>
<keyword evidence="9" id="KW-1185">Reference proteome</keyword>
<evidence type="ECO:0000256" key="2">
    <source>
        <dbReference type="ARBA" id="ARBA00022771"/>
    </source>
</evidence>
<evidence type="ECO:0000259" key="7">
    <source>
        <dbReference type="PROSITE" id="PS51999"/>
    </source>
</evidence>
<dbReference type="GO" id="GO:0008270">
    <property type="term" value="F:zinc ion binding"/>
    <property type="evidence" value="ECO:0007669"/>
    <property type="project" value="UniProtKB-KW"/>
</dbReference>
<evidence type="ECO:0000256" key="5">
    <source>
        <dbReference type="SAM" id="Coils"/>
    </source>
</evidence>
<dbReference type="Gramene" id="CDY57911">
    <property type="protein sequence ID" value="CDY57911"/>
    <property type="gene ID" value="GSBRNA2T00022846001"/>
</dbReference>
<dbReference type="OrthoDB" id="1062941at2759"/>
<organism evidence="8 9">
    <name type="scientific">Brassica napus</name>
    <name type="common">Rape</name>
    <dbReference type="NCBI Taxonomy" id="3708"/>
    <lineage>
        <taxon>Eukaryota</taxon>
        <taxon>Viridiplantae</taxon>
        <taxon>Streptophyta</taxon>
        <taxon>Embryophyta</taxon>
        <taxon>Tracheophyta</taxon>
        <taxon>Spermatophyta</taxon>
        <taxon>Magnoliopsida</taxon>
        <taxon>eudicotyledons</taxon>
        <taxon>Gunneridae</taxon>
        <taxon>Pentapetalae</taxon>
        <taxon>rosids</taxon>
        <taxon>malvids</taxon>
        <taxon>Brassicales</taxon>
        <taxon>Brassicaceae</taxon>
        <taxon>Brassiceae</taxon>
        <taxon>Brassica</taxon>
    </lineage>
</organism>
<keyword evidence="5" id="KW-0175">Coiled coil</keyword>
<dbReference type="InterPro" id="IPR010666">
    <property type="entry name" value="Znf_GRF"/>
</dbReference>
<dbReference type="PaxDb" id="3708-A0A078J302"/>
<gene>
    <name evidence="8" type="primary">BnaC03g74730D</name>
    <name evidence="8" type="ORF">GSBRNA2T00022846001</name>
</gene>
<keyword evidence="2 4" id="KW-0863">Zinc-finger</keyword>
<sequence>MAHSSSSSTIEYKNDKSVVCNFNRLANIVQAWTDDNPGRRFYSCKGRRVGNRYDSCNFFDWYDEEKPHGWQYVALLGARDVMRKHKEEIKILRNKVRELAIASERIGENLTDSKQTCEACKACEELEKEVLILNERSTVYRNVLIASSIGLTMVLGVFVGMMKW</sequence>